<evidence type="ECO:0000313" key="2">
    <source>
        <dbReference type="Proteomes" id="UP000640531"/>
    </source>
</evidence>
<protein>
    <submittedName>
        <fullName evidence="1">Uncharacterized protein</fullName>
    </submittedName>
</protein>
<gene>
    <name evidence="1" type="ORF">H6G59_17680</name>
</gene>
<sequence length="160" mass="17842">MRVVELSNNANWESIYTTSVTGAVLYTEEGKPVPVPIPPVDIPFLLESFIFAISVATTVPEDATWRFAGYVNQKISTGVVLGGSQDATFNKSQALFLDQNNLVMFPKVSATYSLSINLPRWFLDAQIIVWRYTGIDDTSEEILLTQEFANLNFKLDQLVS</sequence>
<evidence type="ECO:0000313" key="1">
    <source>
        <dbReference type="EMBL" id="MBD2569690.1"/>
    </source>
</evidence>
<dbReference type="EMBL" id="JACJST010000017">
    <property type="protein sequence ID" value="MBD2569690.1"/>
    <property type="molecule type" value="Genomic_DNA"/>
</dbReference>
<comment type="caution">
    <text evidence="1">The sequence shown here is derived from an EMBL/GenBank/DDBJ whole genome shotgun (WGS) entry which is preliminary data.</text>
</comment>
<organism evidence="1 2">
    <name type="scientific">Anabaena lutea FACHB-196</name>
    <dbReference type="NCBI Taxonomy" id="2692881"/>
    <lineage>
        <taxon>Bacteria</taxon>
        <taxon>Bacillati</taxon>
        <taxon>Cyanobacteriota</taxon>
        <taxon>Cyanophyceae</taxon>
        <taxon>Nostocales</taxon>
        <taxon>Nostocaceae</taxon>
        <taxon>Anabaena</taxon>
    </lineage>
</organism>
<name>A0ABR8FHH5_9NOST</name>
<dbReference type="RefSeq" id="WP_190716716.1">
    <property type="nucleotide sequence ID" value="NZ_JACJST010000017.1"/>
</dbReference>
<accession>A0ABR8FHH5</accession>
<reference evidence="1 2" key="1">
    <citation type="journal article" date="2020" name="ISME J.">
        <title>Comparative genomics reveals insights into cyanobacterial evolution and habitat adaptation.</title>
        <authorList>
            <person name="Chen M.Y."/>
            <person name="Teng W.K."/>
            <person name="Zhao L."/>
            <person name="Hu C.X."/>
            <person name="Zhou Y.K."/>
            <person name="Han B.P."/>
            <person name="Song L.R."/>
            <person name="Shu W.S."/>
        </authorList>
    </citation>
    <scope>NUCLEOTIDE SEQUENCE [LARGE SCALE GENOMIC DNA]</scope>
    <source>
        <strain evidence="1 2">FACHB-196</strain>
    </source>
</reference>
<keyword evidence="2" id="KW-1185">Reference proteome</keyword>
<dbReference type="Proteomes" id="UP000640531">
    <property type="component" value="Unassembled WGS sequence"/>
</dbReference>
<proteinExistence type="predicted"/>